<dbReference type="GO" id="GO:0006352">
    <property type="term" value="P:DNA-templated transcription initiation"/>
    <property type="evidence" value="ECO:0007669"/>
    <property type="project" value="InterPro"/>
</dbReference>
<dbReference type="PANTHER" id="PTHR43133">
    <property type="entry name" value="RNA POLYMERASE ECF-TYPE SIGMA FACTO"/>
    <property type="match status" value="1"/>
</dbReference>
<dbReference type="SUPFAM" id="SSF88659">
    <property type="entry name" value="Sigma3 and sigma4 domains of RNA polymerase sigma factors"/>
    <property type="match status" value="1"/>
</dbReference>
<dbReference type="InterPro" id="IPR013325">
    <property type="entry name" value="RNA_pol_sigma_r2"/>
</dbReference>
<dbReference type="InterPro" id="IPR039425">
    <property type="entry name" value="RNA_pol_sigma-70-like"/>
</dbReference>
<dbReference type="InterPro" id="IPR013249">
    <property type="entry name" value="RNA_pol_sigma70_r4_t2"/>
</dbReference>
<dbReference type="EMBL" id="JAAXOO010000007">
    <property type="protein sequence ID" value="NKY36438.1"/>
    <property type="molecule type" value="Genomic_DNA"/>
</dbReference>
<evidence type="ECO:0000259" key="7">
    <source>
        <dbReference type="Pfam" id="PF08281"/>
    </source>
</evidence>
<dbReference type="Pfam" id="PF04542">
    <property type="entry name" value="Sigma70_r2"/>
    <property type="match status" value="1"/>
</dbReference>
<comment type="similarity">
    <text evidence="1">Belongs to the sigma-70 factor family. ECF subfamily.</text>
</comment>
<dbReference type="InterPro" id="IPR036388">
    <property type="entry name" value="WH-like_DNA-bd_sf"/>
</dbReference>
<reference evidence="8 9" key="1">
    <citation type="submission" date="2020-04" db="EMBL/GenBank/DDBJ databases">
        <title>MicrobeNet Type strains.</title>
        <authorList>
            <person name="Nicholson A.C."/>
        </authorList>
    </citation>
    <scope>NUCLEOTIDE SEQUENCE [LARGE SCALE GENOMIC DNA]</scope>
    <source>
        <strain evidence="8 9">DSM 45078</strain>
    </source>
</reference>
<keyword evidence="4" id="KW-0238">DNA-binding</keyword>
<gene>
    <name evidence="8" type="ORF">HGA13_25710</name>
</gene>
<proteinExistence type="inferred from homology"/>
<dbReference type="GO" id="GO:0016987">
    <property type="term" value="F:sigma factor activity"/>
    <property type="evidence" value="ECO:0007669"/>
    <property type="project" value="UniProtKB-KW"/>
</dbReference>
<accession>A0A846XJN3</accession>
<dbReference type="NCBIfam" id="TIGR02937">
    <property type="entry name" value="sigma70-ECF"/>
    <property type="match status" value="1"/>
</dbReference>
<dbReference type="SUPFAM" id="SSF88946">
    <property type="entry name" value="Sigma2 domain of RNA polymerase sigma factors"/>
    <property type="match status" value="1"/>
</dbReference>
<dbReference type="InterPro" id="IPR014284">
    <property type="entry name" value="RNA_pol_sigma-70_dom"/>
</dbReference>
<keyword evidence="2" id="KW-0805">Transcription regulation</keyword>
<sequence>MTDDAPTGLSSVDPSEVALVAEAIDGDAVAAAEVMRRLQDPIYRLALRMTGRPADAEDATQEILLRAFTRLATWRGEAKLLTWAYRIGVNHLLNRRRQSIQEAAQLSLDAFGDALAEGLAADRRGPDAELLATEVRLQCSQAMLQCLTREERIAFVLDDVFGVGSADAAWILDLTPATYRKRLERARKRLRASLTSTCGHANEQARCRCSRRIAHAVSTGRIDQQRPELATHPIADGGRSAAEAEQQMIALHDAAAVLRVHPDYACPDTKVNAVAGLLKSGQFSLLSGESE</sequence>
<evidence type="ECO:0000313" key="9">
    <source>
        <dbReference type="Proteomes" id="UP000565715"/>
    </source>
</evidence>
<dbReference type="RefSeq" id="WP_068038452.1">
    <property type="nucleotide sequence ID" value="NZ_JAAXOO010000007.1"/>
</dbReference>
<protein>
    <submittedName>
        <fullName evidence="8">RNA polymerase sigma factor</fullName>
    </submittedName>
</protein>
<name>A0A846XJN3_9NOCA</name>
<dbReference type="Gene3D" id="1.10.10.10">
    <property type="entry name" value="Winged helix-like DNA-binding domain superfamily/Winged helix DNA-binding domain"/>
    <property type="match status" value="1"/>
</dbReference>
<evidence type="ECO:0000256" key="1">
    <source>
        <dbReference type="ARBA" id="ARBA00010641"/>
    </source>
</evidence>
<organism evidence="8 9">
    <name type="scientific">Nocardia speluncae</name>
    <dbReference type="NCBI Taxonomy" id="419477"/>
    <lineage>
        <taxon>Bacteria</taxon>
        <taxon>Bacillati</taxon>
        <taxon>Actinomycetota</taxon>
        <taxon>Actinomycetes</taxon>
        <taxon>Mycobacteriales</taxon>
        <taxon>Nocardiaceae</taxon>
        <taxon>Nocardia</taxon>
    </lineage>
</organism>
<keyword evidence="9" id="KW-1185">Reference proteome</keyword>
<dbReference type="Proteomes" id="UP000565715">
    <property type="component" value="Unassembled WGS sequence"/>
</dbReference>
<comment type="caution">
    <text evidence="8">The sequence shown here is derived from an EMBL/GenBank/DDBJ whole genome shotgun (WGS) entry which is preliminary data.</text>
</comment>
<feature type="domain" description="RNA polymerase sigma-70 region 2" evidence="6">
    <location>
        <begin position="35"/>
        <end position="98"/>
    </location>
</feature>
<dbReference type="Gene3D" id="1.10.1740.10">
    <property type="match status" value="1"/>
</dbReference>
<evidence type="ECO:0000256" key="2">
    <source>
        <dbReference type="ARBA" id="ARBA00023015"/>
    </source>
</evidence>
<keyword evidence="3" id="KW-0731">Sigma factor</keyword>
<dbReference type="GO" id="GO:0003677">
    <property type="term" value="F:DNA binding"/>
    <property type="evidence" value="ECO:0007669"/>
    <property type="project" value="UniProtKB-KW"/>
</dbReference>
<dbReference type="InterPro" id="IPR007627">
    <property type="entry name" value="RNA_pol_sigma70_r2"/>
</dbReference>
<feature type="domain" description="RNA polymerase sigma factor 70 region 4 type 2" evidence="7">
    <location>
        <begin position="141"/>
        <end position="190"/>
    </location>
</feature>
<evidence type="ECO:0000259" key="6">
    <source>
        <dbReference type="Pfam" id="PF04542"/>
    </source>
</evidence>
<dbReference type="AlphaFoldDB" id="A0A846XJN3"/>
<evidence type="ECO:0000256" key="5">
    <source>
        <dbReference type="ARBA" id="ARBA00023163"/>
    </source>
</evidence>
<dbReference type="PANTHER" id="PTHR43133:SF8">
    <property type="entry name" value="RNA POLYMERASE SIGMA FACTOR HI_1459-RELATED"/>
    <property type="match status" value="1"/>
</dbReference>
<evidence type="ECO:0000313" key="8">
    <source>
        <dbReference type="EMBL" id="NKY36438.1"/>
    </source>
</evidence>
<dbReference type="InterPro" id="IPR013324">
    <property type="entry name" value="RNA_pol_sigma_r3/r4-like"/>
</dbReference>
<evidence type="ECO:0000256" key="4">
    <source>
        <dbReference type="ARBA" id="ARBA00023125"/>
    </source>
</evidence>
<dbReference type="Pfam" id="PF08281">
    <property type="entry name" value="Sigma70_r4_2"/>
    <property type="match status" value="1"/>
</dbReference>
<keyword evidence="5" id="KW-0804">Transcription</keyword>
<evidence type="ECO:0000256" key="3">
    <source>
        <dbReference type="ARBA" id="ARBA00023082"/>
    </source>
</evidence>